<organism evidence="1 2">
    <name type="scientific">Acaulospora colombiana</name>
    <dbReference type="NCBI Taxonomy" id="27376"/>
    <lineage>
        <taxon>Eukaryota</taxon>
        <taxon>Fungi</taxon>
        <taxon>Fungi incertae sedis</taxon>
        <taxon>Mucoromycota</taxon>
        <taxon>Glomeromycotina</taxon>
        <taxon>Glomeromycetes</taxon>
        <taxon>Diversisporales</taxon>
        <taxon>Acaulosporaceae</taxon>
        <taxon>Acaulospora</taxon>
    </lineage>
</organism>
<evidence type="ECO:0000313" key="1">
    <source>
        <dbReference type="EMBL" id="CAG8560466.1"/>
    </source>
</evidence>
<protein>
    <submittedName>
        <fullName evidence="1">11537_t:CDS:1</fullName>
    </submittedName>
</protein>
<comment type="caution">
    <text evidence="1">The sequence shown here is derived from an EMBL/GenBank/DDBJ whole genome shotgun (WGS) entry which is preliminary data.</text>
</comment>
<dbReference type="Proteomes" id="UP000789525">
    <property type="component" value="Unassembled WGS sequence"/>
</dbReference>
<name>A0ACA9M0W8_9GLOM</name>
<proteinExistence type="predicted"/>
<sequence>MAPDVAVRPSEVHVPRPLIPHPGPPPSTTTNRNHARIICEIANAQKLGKWEERCETWMHEIYVRCVFGVKIYDITTSLGTAQRAMIAKLWTRQALEGSVLSTNATLATAGVRVKTWDFGTMQFNTLTPTACTGANLPTYQVTIPISDVFWNPPIVNGIVNEAGYTPTVPNEVVDNNFVIDLYGIQRWVQNAQK</sequence>
<keyword evidence="2" id="KW-1185">Reference proteome</keyword>
<dbReference type="EMBL" id="CAJVPT010009306">
    <property type="protein sequence ID" value="CAG8560466.1"/>
    <property type="molecule type" value="Genomic_DNA"/>
</dbReference>
<gene>
    <name evidence="1" type="ORF">ACOLOM_LOCUS5212</name>
</gene>
<accession>A0ACA9M0W8</accession>
<reference evidence="1" key="1">
    <citation type="submission" date="2021-06" db="EMBL/GenBank/DDBJ databases">
        <authorList>
            <person name="Kallberg Y."/>
            <person name="Tangrot J."/>
            <person name="Rosling A."/>
        </authorList>
    </citation>
    <scope>NUCLEOTIDE SEQUENCE</scope>
    <source>
        <strain evidence="1">CL356</strain>
    </source>
</reference>
<evidence type="ECO:0000313" key="2">
    <source>
        <dbReference type="Proteomes" id="UP000789525"/>
    </source>
</evidence>